<evidence type="ECO:0000256" key="4">
    <source>
        <dbReference type="SAM" id="MobiDB-lite"/>
    </source>
</evidence>
<comment type="caution">
    <text evidence="10">The sequence shown here is derived from an EMBL/GenBank/DDBJ whole genome shotgun (WGS) entry which is preliminary data.</text>
</comment>
<feature type="domain" description="eCIS core" evidence="6">
    <location>
        <begin position="2310"/>
        <end position="2347"/>
    </location>
</feature>
<evidence type="ECO:0000313" key="11">
    <source>
        <dbReference type="Proteomes" id="UP000580839"/>
    </source>
</evidence>
<name>A0A849SXZ7_UNCEI</name>
<feature type="domain" description="Teneurin-like YD-shell" evidence="9">
    <location>
        <begin position="1398"/>
        <end position="2248"/>
    </location>
</feature>
<dbReference type="Pfam" id="PF09136">
    <property type="entry name" value="Glucodextran_B"/>
    <property type="match status" value="1"/>
</dbReference>
<feature type="domain" description="Teneurin NHL" evidence="8">
    <location>
        <begin position="1246"/>
        <end position="1383"/>
    </location>
</feature>
<evidence type="ECO:0000313" key="10">
    <source>
        <dbReference type="EMBL" id="NOT33999.1"/>
    </source>
</evidence>
<feature type="transmembrane region" description="Helical" evidence="5">
    <location>
        <begin position="27"/>
        <end position="46"/>
    </location>
</feature>
<dbReference type="InterPro" id="IPR011042">
    <property type="entry name" value="6-blade_b-propeller_TolB-like"/>
</dbReference>
<gene>
    <name evidence="10" type="ORF">HOP12_07505</name>
</gene>
<dbReference type="SUPFAM" id="SSF49464">
    <property type="entry name" value="Carboxypeptidase regulatory domain-like"/>
    <property type="match status" value="1"/>
</dbReference>
<evidence type="ECO:0000256" key="3">
    <source>
        <dbReference type="ARBA" id="ARBA00023157"/>
    </source>
</evidence>
<dbReference type="PANTHER" id="PTHR11219">
    <property type="entry name" value="TENEURIN AND N-ACETYLGLUCOSAMINE-1-PHOSPHODIESTER ALPHA-N-ACETYLGLUCOSAMINIDASE"/>
    <property type="match status" value="1"/>
</dbReference>
<evidence type="ECO:0000259" key="8">
    <source>
        <dbReference type="Pfam" id="PF25021"/>
    </source>
</evidence>
<dbReference type="Proteomes" id="UP000580839">
    <property type="component" value="Unassembled WGS sequence"/>
</dbReference>
<keyword evidence="1" id="KW-0245">EGF-like domain</keyword>
<accession>A0A849SXZ7</accession>
<dbReference type="Pfam" id="PF25023">
    <property type="entry name" value="TEN_YD-shell"/>
    <property type="match status" value="1"/>
</dbReference>
<evidence type="ECO:0000256" key="1">
    <source>
        <dbReference type="ARBA" id="ARBA00022536"/>
    </source>
</evidence>
<feature type="compositionally biased region" description="Basic and acidic residues" evidence="4">
    <location>
        <begin position="1"/>
        <end position="15"/>
    </location>
</feature>
<feature type="region of interest" description="Disordered" evidence="4">
    <location>
        <begin position="1"/>
        <end position="26"/>
    </location>
</feature>
<dbReference type="NCBIfam" id="TIGR01643">
    <property type="entry name" value="YD_repeat_2x"/>
    <property type="match status" value="1"/>
</dbReference>
<feature type="domain" description="Teneurin TTR-like" evidence="7">
    <location>
        <begin position="538"/>
        <end position="621"/>
    </location>
</feature>
<keyword evidence="5" id="KW-0812">Transmembrane</keyword>
<evidence type="ECO:0000256" key="2">
    <source>
        <dbReference type="ARBA" id="ARBA00022737"/>
    </source>
</evidence>
<keyword evidence="3" id="KW-1015">Disulfide bond</keyword>
<dbReference type="InterPro" id="IPR056823">
    <property type="entry name" value="TEN-like_YD-shell"/>
</dbReference>
<dbReference type="InterPro" id="IPR022385">
    <property type="entry name" value="Rhs_assc_core"/>
</dbReference>
<protein>
    <submittedName>
        <fullName evidence="10">DUF4157 domain-containing protein</fullName>
    </submittedName>
</protein>
<proteinExistence type="predicted"/>
<dbReference type="PANTHER" id="PTHR11219:SF69">
    <property type="entry name" value="TENEURIN-A"/>
    <property type="match status" value="1"/>
</dbReference>
<reference evidence="10 11" key="1">
    <citation type="submission" date="2020-04" db="EMBL/GenBank/DDBJ databases">
        <title>Metagenomic profiling of ammonia- and methane-oxidizing microorganisms in a Dutch drinking water treatment plant.</title>
        <authorList>
            <person name="Poghosyan L."/>
            <person name="Leucker S."/>
        </authorList>
    </citation>
    <scope>NUCLEOTIDE SEQUENCE [LARGE SCALE GENOMIC DNA]</scope>
    <source>
        <strain evidence="10">S-RSF-IL-03</strain>
    </source>
</reference>
<evidence type="ECO:0000256" key="5">
    <source>
        <dbReference type="SAM" id="Phobius"/>
    </source>
</evidence>
<dbReference type="SUPFAM" id="SSF63829">
    <property type="entry name" value="Calcium-dependent phosphotriesterase"/>
    <property type="match status" value="2"/>
</dbReference>
<evidence type="ECO:0000259" key="7">
    <source>
        <dbReference type="Pfam" id="PF25020"/>
    </source>
</evidence>
<evidence type="ECO:0000259" key="9">
    <source>
        <dbReference type="Pfam" id="PF25023"/>
    </source>
</evidence>
<dbReference type="Pfam" id="PF25021">
    <property type="entry name" value="TEN_NHL"/>
    <property type="match status" value="1"/>
</dbReference>
<evidence type="ECO:0000259" key="6">
    <source>
        <dbReference type="Pfam" id="PF13699"/>
    </source>
</evidence>
<dbReference type="InterPro" id="IPR025295">
    <property type="entry name" value="eCIS_core_dom"/>
</dbReference>
<dbReference type="InterPro" id="IPR056822">
    <property type="entry name" value="TEN_NHL"/>
</dbReference>
<keyword evidence="5" id="KW-1133">Transmembrane helix</keyword>
<dbReference type="EMBL" id="JABFRW010000086">
    <property type="protein sequence ID" value="NOT33999.1"/>
    <property type="molecule type" value="Genomic_DNA"/>
</dbReference>
<feature type="region of interest" description="Disordered" evidence="4">
    <location>
        <begin position="1631"/>
        <end position="1652"/>
    </location>
</feature>
<keyword evidence="5" id="KW-0472">Membrane</keyword>
<dbReference type="InterPro" id="IPR051216">
    <property type="entry name" value="Teneurin"/>
</dbReference>
<dbReference type="InterPro" id="IPR006530">
    <property type="entry name" value="YD"/>
</dbReference>
<dbReference type="InterPro" id="IPR056820">
    <property type="entry name" value="TEN_TTR-like"/>
</dbReference>
<dbReference type="Gene3D" id="2.60.40.10">
    <property type="entry name" value="Immunoglobulins"/>
    <property type="match status" value="1"/>
</dbReference>
<dbReference type="Pfam" id="PF25020">
    <property type="entry name" value="TTR_TEN1-4"/>
    <property type="match status" value="1"/>
</dbReference>
<feature type="region of interest" description="Disordered" evidence="4">
    <location>
        <begin position="70"/>
        <end position="93"/>
    </location>
</feature>
<dbReference type="NCBIfam" id="TIGR03696">
    <property type="entry name" value="Rhs_assc_core"/>
    <property type="match status" value="1"/>
</dbReference>
<sequence>MSKEPESTTTDHDVPMRIPPPRQSPRVVRRVAASALLAALVLMGLAGNGGAPLGADAAKRSVLDVLRGAAGRQAPHETPKAELPSNGQSGDRHPELQSILSLDTVVVFAVTKYTKTGGSSTWTVFEDAFTPDSIRGHRYLIDFTNGNTNGTNRVSQVIVDIQGREFVGSSECGTSTPSITRIFEPVTGENTITVMLKGTSGTFVHFRIVRVNDPTYVVFGPKRYTKPGSSVHQLDTFNLATGTSPYQVRLYNGGPDGSNRVSNATLSINGTQVMSAADLGTGVATVTKTVTLADTNRIDFYNQSGSGTYLDSVRFRVTDNTAPIVTWLGPVDSLVTTASQIEVSAVVTDETYGTMRVNSRPAFVAPDTLTDIVPMASDGKYPLTITTLNSASLSTATTRTVWRDTQAPALTVASPFPTAQTVTDSLFPVSGTWGPDTTRTVVTIEDDTVGTGFGGSFADTVLLDLGSNRITIRARDAAGNKTQLTWMVFRKLTVEADTMGVAPSALDPTIVSSFKDQVRFLYAASPPLQTDIDTTVLDPERMAVLHGYVKSRDFGPLANVNVRILGHPEYGMTKTRGNGRFDMLVNGGGQLTVRFNRDGHLESQRSVTPGWNEYAILDTVALIGRTAVRSEVNLALNQMVRSRFKTDANGDRNVRLFFQAGTTVKIGRAPGDTVTLSNTKVGVRITEYTVGADGENAMPGALPPTTAYTYCVDLRLDESDTLWIPGEPEPGVVFSKPVSRYVRNFLHFPVGTAVPVGTYDPWSGQWKAGKDAYVLAILSTSGGSATIDSDGNGLADGSGRLDSLGISADELIVLAQEFAVGDTLWRAVHDHFSTPDDNVNVDQAAAQQSFAAGRAGQPMELAENPSLCHGCVIEVENRVLGEEVPIVGTPYSLHYRSFRMPGDVAMRTLRIQVSGDSVPPNVSQIITRLEVAGQRLEQSFTGNASTLKNKIAEIKWDGRDVFGRLVQGAIEALVAVGYRSAPNWRAGAGGRGGPSFNAAGARGAFLGLASGDRSERWISWSRRRVSLGAPGAGSAGLGGWTISPHHFYDVTGRGTLYYGDGRVDLGERTYPVITTVIPGTSINANDVAIGPDGAIYTSSGNAIVKWSSKGVFIAIIAGKSTSGSYSDGVLGTDTYLTGARQLTVARDGSVYFVMDTEASNNCQRVIRIGTDGYVRSIAGDGTRHAGVNYGDGGRADTCGFSVPSAIAIGPDGSIFVGDRETYSVRRIGPDGYIDRYAGTGVEASTATSGRADSTAIGAPSGLACDAAGNLFIAEAGSLRVRKVAPDGSMVTLLDNVTSSFWPYDLVAAPDGAVYIASGPDNPTLIKRVHRLDPDGTLTVIAGGGPGASEYLADGIPALGAHLAVSYGIASAPDGSLFLAQGGVRRIGASERGESIDEFSVTSEDGSEIYFFSLNGRHLRTRDALTGAVRYRFAYDGGGRLSSIHDMNGDATTVTRSSGVPTMITGPFGQETDLTLENGFLKTVTNPAGEPFTLTFGTNGLLTKAKDALDREHTYSFNAEDGRLDSEADPAGGSQALSTVFSGTTREVTRTTGMARVSKFSVTDLFDGSRQHRVIGTNGLLTYQSDSADAKIRRWAPSGLLMVDSLGREPRFGMLRPMPRLTTEKLPSGIARTSEASRTYSGGFDPPTTHGTVSSSFEINDRTAATTEFNSSTRELTLTSAEGRTATATVDSAGRPLMVTIPGLEPITFKYDQRGRDSVIAQAGRGVRFSYDASGRLSVLRDTLGRMTTFGYDNADRLTSQTMPGGRSIAFDYDAVGNLTSVAPPGRPAHEFDYTAVNLTDKYRPPAAGLAASLTQYLYNSDEQVFRILRPDSSNVTLIYGSSNGRLESIAIPRGTLNLSYSSASGLLSGVTSPDGVTLAFGYDGPADTVTTWSGAVTGSVSVSLNRDFRVSSQRVNAGSPMIYGYDDDGLVTRAGPLTIARDADNGLMTGTTLASSTIASVEAYNGFGEPLVSALARGSDTLWKASYTRDGLGRITGISESVLGTTTAYVYAYSDTGFLKSVSTAGTVTELYAYDGNGNRSQFNSPGDSASALNDDDQDRQLRYKDTRYTYTASGELATSITGTDTTRFTYDPLGNLIKIRFQSTDSLNYLVDGRNRRVARKWNGVVTRKWLYQDQLEPVAELNGSDSLLVRYVYATKSHVPDLMIKGDTTYRIVSDHLGSVRLVVNATSGWIAERMDYDGYGRLITDTNPGFQCFGYAGGLWDATSGLARFGARDYDPRVGRWTRRDPVLFAAGSPNLQQYCASEPINHVDPDGLMPIPDCARGILAAYFPGFDLGSVQLFPNSHPPDGASAITLGSSVYFAPGAYDPFSSRGLALIGHEVAHTRQFQHFGVIGFMTRYTTDYLKGQLAGLGHDEAYLQIGFEREARAYERVIREGLRAEYGDRDPCPEGDCE</sequence>
<dbReference type="Gene3D" id="2.120.10.30">
    <property type="entry name" value="TolB, C-terminal domain"/>
    <property type="match status" value="1"/>
</dbReference>
<keyword evidence="2" id="KW-0677">Repeat</keyword>
<dbReference type="Pfam" id="PF13699">
    <property type="entry name" value="eCIS_core"/>
    <property type="match status" value="1"/>
</dbReference>
<dbReference type="Gene3D" id="2.180.10.10">
    <property type="entry name" value="RHS repeat-associated core"/>
    <property type="match status" value="1"/>
</dbReference>
<organism evidence="10 11">
    <name type="scientific">Eiseniibacteriota bacterium</name>
    <dbReference type="NCBI Taxonomy" id="2212470"/>
    <lineage>
        <taxon>Bacteria</taxon>
        <taxon>Candidatus Eiseniibacteriota</taxon>
    </lineage>
</organism>
<dbReference type="InterPro" id="IPR013783">
    <property type="entry name" value="Ig-like_fold"/>
</dbReference>
<dbReference type="Gene3D" id="2.40.10.500">
    <property type="match status" value="1"/>
</dbReference>
<dbReference type="InterPro" id="IPR008969">
    <property type="entry name" value="CarboxyPept-like_regulatory"/>
</dbReference>